<dbReference type="InterPro" id="IPR036259">
    <property type="entry name" value="MFS_trans_sf"/>
</dbReference>
<dbReference type="InterPro" id="IPR011701">
    <property type="entry name" value="MFS"/>
</dbReference>
<dbReference type="EMBL" id="OC861608">
    <property type="protein sequence ID" value="CAD7629576.1"/>
    <property type="molecule type" value="Genomic_DNA"/>
</dbReference>
<feature type="transmembrane region" description="Helical" evidence="1">
    <location>
        <begin position="144"/>
        <end position="165"/>
    </location>
</feature>
<keyword evidence="1" id="KW-1133">Transmembrane helix</keyword>
<dbReference type="PANTHER" id="PTHR11360:SF303">
    <property type="entry name" value="MAJOR FACILITATOR SUPERFAMILY (MFS) PROFILE DOMAIN-CONTAINING PROTEIN"/>
    <property type="match status" value="1"/>
</dbReference>
<reference evidence="2" key="1">
    <citation type="submission" date="2020-11" db="EMBL/GenBank/DDBJ databases">
        <authorList>
            <person name="Tran Van P."/>
        </authorList>
    </citation>
    <scope>NUCLEOTIDE SEQUENCE</scope>
</reference>
<dbReference type="InterPro" id="IPR050327">
    <property type="entry name" value="Proton-linked_MCT"/>
</dbReference>
<dbReference type="AlphaFoldDB" id="A0A7R9KWH7"/>
<keyword evidence="3" id="KW-1185">Reference proteome</keyword>
<name>A0A7R9KWH7_9ACAR</name>
<feature type="transmembrane region" description="Helical" evidence="1">
    <location>
        <begin position="21"/>
        <end position="48"/>
    </location>
</feature>
<feature type="transmembrane region" description="Helical" evidence="1">
    <location>
        <begin position="177"/>
        <end position="195"/>
    </location>
</feature>
<dbReference type="GO" id="GO:0008028">
    <property type="term" value="F:monocarboxylic acid transmembrane transporter activity"/>
    <property type="evidence" value="ECO:0007669"/>
    <property type="project" value="TreeGrafter"/>
</dbReference>
<evidence type="ECO:0000313" key="3">
    <source>
        <dbReference type="Proteomes" id="UP000759131"/>
    </source>
</evidence>
<feature type="non-terminal residue" evidence="2">
    <location>
        <position position="1"/>
    </location>
</feature>
<sequence length="392" mass="43844">MSTKINQGNLDPNTPTYWKWIIAFSCSWINVFTFGIFRSIGLLFGAFVSEYDCTYRQASWPVSLIGSFASITGLLAAFLSHYFQIRTLVFTGVLICSFATSICYLATDIIQITIFLGVIQGIGVGLVTNLLPAIIAQYFGKQRAIACGISYAGSTAGAFIFPLFIEWQLYTFELSGTLLLMGGITLHGLIGALLLRPIETSDQKSALNGVNKRVVGVMNSPALNRQPLIDECETVVFLRKNREESDHQYVNINSLRERPKSIADFGAVSAVPPVVKMRDTLTRHHVDRNRVNRMSLPVFHERRFVRDLNHSLATAHQSAHSLAAGNTLPKTASPPKIKYSLMDSMRRHVREDLKLFLNIHFQLCSQTYLVFIIDFVIFLIILPDFAIDRGLT</sequence>
<evidence type="ECO:0008006" key="4">
    <source>
        <dbReference type="Google" id="ProtNLM"/>
    </source>
</evidence>
<feature type="transmembrane region" description="Helical" evidence="1">
    <location>
        <begin position="113"/>
        <end position="132"/>
    </location>
</feature>
<keyword evidence="1" id="KW-0472">Membrane</keyword>
<dbReference type="EMBL" id="CAJPIZ010007033">
    <property type="protein sequence ID" value="CAG2110006.1"/>
    <property type="molecule type" value="Genomic_DNA"/>
</dbReference>
<organism evidence="2">
    <name type="scientific">Medioppia subpectinata</name>
    <dbReference type="NCBI Taxonomy" id="1979941"/>
    <lineage>
        <taxon>Eukaryota</taxon>
        <taxon>Metazoa</taxon>
        <taxon>Ecdysozoa</taxon>
        <taxon>Arthropoda</taxon>
        <taxon>Chelicerata</taxon>
        <taxon>Arachnida</taxon>
        <taxon>Acari</taxon>
        <taxon>Acariformes</taxon>
        <taxon>Sarcoptiformes</taxon>
        <taxon>Oribatida</taxon>
        <taxon>Brachypylina</taxon>
        <taxon>Oppioidea</taxon>
        <taxon>Oppiidae</taxon>
        <taxon>Medioppia</taxon>
    </lineage>
</organism>
<protein>
    <recommendedName>
        <fullName evidence="4">Monocarboxylate transporter</fullName>
    </recommendedName>
</protein>
<feature type="transmembrane region" description="Helical" evidence="1">
    <location>
        <begin position="87"/>
        <end position="107"/>
    </location>
</feature>
<gene>
    <name evidence="2" type="ORF">OSB1V03_LOCUS9991</name>
</gene>
<keyword evidence="1" id="KW-0812">Transmembrane</keyword>
<dbReference type="Gene3D" id="1.20.1250.20">
    <property type="entry name" value="MFS general substrate transporter like domains"/>
    <property type="match status" value="1"/>
</dbReference>
<evidence type="ECO:0000313" key="2">
    <source>
        <dbReference type="EMBL" id="CAD7629576.1"/>
    </source>
</evidence>
<accession>A0A7R9KWH7</accession>
<evidence type="ECO:0000256" key="1">
    <source>
        <dbReference type="SAM" id="Phobius"/>
    </source>
</evidence>
<dbReference type="SUPFAM" id="SSF103473">
    <property type="entry name" value="MFS general substrate transporter"/>
    <property type="match status" value="1"/>
</dbReference>
<dbReference type="PANTHER" id="PTHR11360">
    <property type="entry name" value="MONOCARBOXYLATE TRANSPORTER"/>
    <property type="match status" value="1"/>
</dbReference>
<dbReference type="Pfam" id="PF07690">
    <property type="entry name" value="MFS_1"/>
    <property type="match status" value="1"/>
</dbReference>
<proteinExistence type="predicted"/>
<dbReference type="OrthoDB" id="6509908at2759"/>
<feature type="transmembrane region" description="Helical" evidence="1">
    <location>
        <begin position="60"/>
        <end position="80"/>
    </location>
</feature>
<feature type="transmembrane region" description="Helical" evidence="1">
    <location>
        <begin position="355"/>
        <end position="382"/>
    </location>
</feature>
<dbReference type="Proteomes" id="UP000759131">
    <property type="component" value="Unassembled WGS sequence"/>
</dbReference>